<feature type="transmembrane region" description="Helical" evidence="3">
    <location>
        <begin position="75"/>
        <end position="97"/>
    </location>
</feature>
<keyword evidence="2 3" id="KW-1133">Transmembrane helix</keyword>
<evidence type="ECO:0000313" key="4">
    <source>
        <dbReference type="EMBL" id="AZP03485.1"/>
    </source>
</evidence>
<keyword evidence="1 3" id="KW-0812">Transmembrane</keyword>
<gene>
    <name evidence="4" type="ORF">EJN90_01690</name>
</gene>
<name>A0A3S9H812_9LACT</name>
<dbReference type="GO" id="GO:0016020">
    <property type="term" value="C:membrane"/>
    <property type="evidence" value="ECO:0007669"/>
    <property type="project" value="InterPro"/>
</dbReference>
<evidence type="ECO:0000256" key="3">
    <source>
        <dbReference type="SAM" id="Phobius"/>
    </source>
</evidence>
<dbReference type="KEGG" id="jeh:EJN90_01690"/>
<feature type="transmembrane region" description="Helical" evidence="3">
    <location>
        <begin position="12"/>
        <end position="32"/>
    </location>
</feature>
<reference evidence="5" key="1">
    <citation type="submission" date="2018-12" db="EMBL/GenBank/DDBJ databases">
        <title>Complete genome sequencing of Jeotgalibaca sp. H21T32.</title>
        <authorList>
            <person name="Bae J.-W."/>
            <person name="Lee S.-Y."/>
        </authorList>
    </citation>
    <scope>NUCLEOTIDE SEQUENCE [LARGE SCALE GENOMIC DNA]</scope>
    <source>
        <strain evidence="5">H21T32</strain>
    </source>
</reference>
<sequence length="166" mass="18111">MDNNNKKTHRIVLFALFASLTVVMTLLFHFPIPYAQGYLNIGDAVVLLAALVMGPGAGFWVGSIGSALADMIAGYAMYIPFTFFVKGLEGFFAGWLFNKTQKITLSVALAAFWMAVGYIFADWFLYGLPAAIAAFPMNLLQGAVGALTSVILFRIIGPIFKNKFHL</sequence>
<dbReference type="PANTHER" id="PTHR37815">
    <property type="entry name" value="UPF0397 PROTEIN BC_2624-RELATED"/>
    <property type="match status" value="1"/>
</dbReference>
<accession>A0A3S9H812</accession>
<feature type="transmembrane region" description="Helical" evidence="3">
    <location>
        <begin position="44"/>
        <end position="68"/>
    </location>
</feature>
<dbReference type="OrthoDB" id="411368at2"/>
<evidence type="ECO:0000256" key="1">
    <source>
        <dbReference type="ARBA" id="ARBA00022692"/>
    </source>
</evidence>
<organism evidence="4 5">
    <name type="scientific">Jeotgalibaca ciconiae</name>
    <dbReference type="NCBI Taxonomy" id="2496265"/>
    <lineage>
        <taxon>Bacteria</taxon>
        <taxon>Bacillati</taxon>
        <taxon>Bacillota</taxon>
        <taxon>Bacilli</taxon>
        <taxon>Lactobacillales</taxon>
        <taxon>Carnobacteriaceae</taxon>
        <taxon>Jeotgalibaca</taxon>
    </lineage>
</organism>
<feature type="transmembrane region" description="Helical" evidence="3">
    <location>
        <begin position="103"/>
        <end position="126"/>
    </location>
</feature>
<keyword evidence="3" id="KW-0472">Membrane</keyword>
<evidence type="ECO:0000313" key="5">
    <source>
        <dbReference type="Proteomes" id="UP000273326"/>
    </source>
</evidence>
<keyword evidence="5" id="KW-1185">Reference proteome</keyword>
<dbReference type="Pfam" id="PF07155">
    <property type="entry name" value="ECF-ribofla_trS"/>
    <property type="match status" value="1"/>
</dbReference>
<dbReference type="RefSeq" id="WP_126108576.1">
    <property type="nucleotide sequence ID" value="NZ_CP034465.1"/>
</dbReference>
<proteinExistence type="predicted"/>
<dbReference type="AlphaFoldDB" id="A0A3S9H812"/>
<dbReference type="Proteomes" id="UP000273326">
    <property type="component" value="Chromosome"/>
</dbReference>
<protein>
    <submittedName>
        <fullName evidence="4">ECF transporter S component</fullName>
    </submittedName>
</protein>
<dbReference type="EMBL" id="CP034465">
    <property type="protein sequence ID" value="AZP03485.1"/>
    <property type="molecule type" value="Genomic_DNA"/>
</dbReference>
<dbReference type="Gene3D" id="1.10.1760.20">
    <property type="match status" value="1"/>
</dbReference>
<dbReference type="PANTHER" id="PTHR37815:SF3">
    <property type="entry name" value="UPF0397 PROTEIN SPR0429"/>
    <property type="match status" value="1"/>
</dbReference>
<dbReference type="InterPro" id="IPR009825">
    <property type="entry name" value="ECF_substrate-spec-like"/>
</dbReference>
<evidence type="ECO:0000256" key="2">
    <source>
        <dbReference type="ARBA" id="ARBA00022989"/>
    </source>
</evidence>
<feature type="transmembrane region" description="Helical" evidence="3">
    <location>
        <begin position="138"/>
        <end position="160"/>
    </location>
</feature>